<protein>
    <recommendedName>
        <fullName evidence="1">Putative restriction endonuclease domain-containing protein</fullName>
    </recommendedName>
</protein>
<dbReference type="OrthoDB" id="9798254at2"/>
<dbReference type="InterPro" id="IPR011335">
    <property type="entry name" value="Restrct_endonuc-II-like"/>
</dbReference>
<keyword evidence="3" id="KW-1185">Reference proteome</keyword>
<dbReference type="Pfam" id="PF05685">
    <property type="entry name" value="Uma2"/>
    <property type="match status" value="1"/>
</dbReference>
<proteinExistence type="predicted"/>
<sequence length="191" mass="22312">MPLQQENKRYTFADYLTWPENERWEIIDGVPHMQSAPTWQHQAISRELLTQFNNYLKEKPCQVFASPFDLRLPETNEEDEETTFVVQPDIIVVCDKEGLKGTGYYGTPTLVIEISSPSTARTDKIWKFNKYEKVGVKEYWIVEPDGKFISVYTLQSNNRYGRPETFIETDMIKVSVFPDLTVELKPVFETI</sequence>
<evidence type="ECO:0000259" key="1">
    <source>
        <dbReference type="Pfam" id="PF05685"/>
    </source>
</evidence>
<gene>
    <name evidence="2" type="ORF">DSOL_1967</name>
</gene>
<comment type="caution">
    <text evidence="2">The sequence shown here is derived from an EMBL/GenBank/DDBJ whole genome shotgun (WGS) entry which is preliminary data.</text>
</comment>
<dbReference type="InterPro" id="IPR012296">
    <property type="entry name" value="Nuclease_put_TT1808"/>
</dbReference>
<dbReference type="Proteomes" id="UP000186102">
    <property type="component" value="Unassembled WGS sequence"/>
</dbReference>
<dbReference type="InterPro" id="IPR008538">
    <property type="entry name" value="Uma2"/>
</dbReference>
<dbReference type="SUPFAM" id="SSF52980">
    <property type="entry name" value="Restriction endonuclease-like"/>
    <property type="match status" value="1"/>
</dbReference>
<organism evidence="2 3">
    <name type="scientific">Desulfosporosinus metallidurans</name>
    <dbReference type="NCBI Taxonomy" id="1888891"/>
    <lineage>
        <taxon>Bacteria</taxon>
        <taxon>Bacillati</taxon>
        <taxon>Bacillota</taxon>
        <taxon>Clostridia</taxon>
        <taxon>Eubacteriales</taxon>
        <taxon>Desulfitobacteriaceae</taxon>
        <taxon>Desulfosporosinus</taxon>
    </lineage>
</organism>
<dbReference type="RefSeq" id="WP_075364625.1">
    <property type="nucleotide sequence ID" value="NZ_MLBF01000011.1"/>
</dbReference>
<dbReference type="EMBL" id="MLBF01000011">
    <property type="protein sequence ID" value="OLN32094.1"/>
    <property type="molecule type" value="Genomic_DNA"/>
</dbReference>
<accession>A0A1Q8QXK6</accession>
<evidence type="ECO:0000313" key="2">
    <source>
        <dbReference type="EMBL" id="OLN32094.1"/>
    </source>
</evidence>
<name>A0A1Q8QXK6_9FIRM</name>
<evidence type="ECO:0000313" key="3">
    <source>
        <dbReference type="Proteomes" id="UP000186102"/>
    </source>
</evidence>
<dbReference type="CDD" id="cd06260">
    <property type="entry name" value="DUF820-like"/>
    <property type="match status" value="1"/>
</dbReference>
<dbReference type="AlphaFoldDB" id="A0A1Q8QXK6"/>
<reference evidence="2 3" key="1">
    <citation type="submission" date="2016-09" db="EMBL/GenBank/DDBJ databases">
        <title>Complete genome of Desulfosporosinus sp. OL.</title>
        <authorList>
            <person name="Mardanov A."/>
            <person name="Beletsky A."/>
            <person name="Panova A."/>
            <person name="Karnachuk O."/>
            <person name="Ravin N."/>
        </authorList>
    </citation>
    <scope>NUCLEOTIDE SEQUENCE [LARGE SCALE GENOMIC DNA]</scope>
    <source>
        <strain evidence="2 3">OL</strain>
    </source>
</reference>
<dbReference type="PANTHER" id="PTHR36558:SF1">
    <property type="entry name" value="RESTRICTION ENDONUCLEASE DOMAIN-CONTAINING PROTEIN-RELATED"/>
    <property type="match status" value="1"/>
</dbReference>
<dbReference type="PANTHER" id="PTHR36558">
    <property type="entry name" value="GLR1098 PROTEIN"/>
    <property type="match status" value="1"/>
</dbReference>
<dbReference type="Gene3D" id="3.90.1570.10">
    <property type="entry name" value="tt1808, chain A"/>
    <property type="match status" value="1"/>
</dbReference>
<dbReference type="STRING" id="1888891.DSOL_1967"/>
<feature type="domain" description="Putative restriction endonuclease" evidence="1">
    <location>
        <begin position="13"/>
        <end position="182"/>
    </location>
</feature>